<dbReference type="VEuPathDB" id="FungiDB:CPC735_025810"/>
<feature type="region of interest" description="Disordered" evidence="1">
    <location>
        <begin position="279"/>
        <end position="458"/>
    </location>
</feature>
<feature type="compositionally biased region" description="Basic and acidic residues" evidence="1">
    <location>
        <begin position="586"/>
        <end position="598"/>
    </location>
</feature>
<comment type="caution">
    <text evidence="2">The sequence shown here is derived from an EMBL/GenBank/DDBJ whole genome shotgun (WGS) entry which is preliminary data.</text>
</comment>
<gene>
    <name evidence="2" type="ORF">CPC735_025810</name>
</gene>
<reference evidence="2 3" key="1">
    <citation type="journal article" date="2009" name="Genome Res.">
        <title>Comparative genomic analyses of the human fungal pathogens Coccidioides and their relatives.</title>
        <authorList>
            <person name="Sharpton T.J."/>
            <person name="Stajich J.E."/>
            <person name="Rounsley S.D."/>
            <person name="Gardner M.J."/>
            <person name="Wortman J.R."/>
            <person name="Jordar V.S."/>
            <person name="Maiti R."/>
            <person name="Kodira C.D."/>
            <person name="Neafsey D.E."/>
            <person name="Zeng Q."/>
            <person name="Hung C.-Y."/>
            <person name="McMahan C."/>
            <person name="Muszewska A."/>
            <person name="Grynberg M."/>
            <person name="Mandel M.A."/>
            <person name="Kellner E.M."/>
            <person name="Barker B.M."/>
            <person name="Galgiani J.N."/>
            <person name="Orbach M.J."/>
            <person name="Kirkland T.N."/>
            <person name="Cole G.T."/>
            <person name="Henn M.R."/>
            <person name="Birren B.W."/>
            <person name="Taylor J.W."/>
        </authorList>
    </citation>
    <scope>NUCLEOTIDE SEQUENCE [LARGE SCALE GENOMIC DNA]</scope>
    <source>
        <strain evidence="3">C735</strain>
    </source>
</reference>
<dbReference type="KEGG" id="cpw:9694885"/>
<proteinExistence type="predicted"/>
<feature type="region of interest" description="Disordered" evidence="1">
    <location>
        <begin position="572"/>
        <end position="642"/>
    </location>
</feature>
<feature type="compositionally biased region" description="Polar residues" evidence="1">
    <location>
        <begin position="250"/>
        <end position="260"/>
    </location>
</feature>
<feature type="compositionally biased region" description="Basic and acidic residues" evidence="1">
    <location>
        <begin position="780"/>
        <end position="793"/>
    </location>
</feature>
<dbReference type="AlphaFoldDB" id="C5P745"/>
<evidence type="ECO:0000313" key="3">
    <source>
        <dbReference type="Proteomes" id="UP000009084"/>
    </source>
</evidence>
<feature type="compositionally biased region" description="Acidic residues" evidence="1">
    <location>
        <begin position="371"/>
        <end position="395"/>
    </location>
</feature>
<sequence>METPTPTAPVAPVVRKSPQNSTNSTSKDKNGDQPEQTQKKAPRKNSQDAQSADNITLPVPSQCHWSLHNLPDILYQLNPTDGAARKSDPVQLKPSPYYGQAPIRVFDILPDRISSNVEDWRVEAWLRLDRRIRLKDITARMAPDFAMTTNALQQRNVRFRQLFNIVSWGKGNKLTENHREKIHKMLEERGIDLSLNTTRGITPGLIDPNDPGKGRIPFDKNYLKNIQDQEERARKRAADNAKNSAASFEVKTTPTSSPITSCVGYTAGQNGYAANSPSGYPEFSAAAQENKGHNEQCDEDTEGSNNAYADDINEDGGNEYKGDEANRADRDRRYGANSEGSDGGDASQYNENEGGDEDGDSHDDKPKTNGDEPEESSGDETDSSDDSDYAPDDDDSSNKAKASNNHHVAGKHLLSTGGKRLPGQTDNKQIVIKRKARDEHYTGAGPSNSANPARKKQKLTLLEEQQQAAHQIVSCPQCDRQLKLKDVEFHIQRCRGGFQGLKKVQPPRSLPTPLPAPRKQPTNSQMPGHAQLPQVRPIHFPAPSRVRHLQSQPAAETPRAQMFARRGFKILKPHGQSIQSAQPKRKREEPHEPDAERCKRQRQNVQNPEKPPSPKKPANEIPNRPEPQNLTKARDLTEAEETEETVWGTFVWKHTGINTLNPPTEMPPLVPDEPYISASPYANYVLEERMRCLLPVAGALERVLGTAIQINWSEWLNLRTTYDPRRQENILHEDQEMLKAILTEKEYLTLMSLFGKSKDIPWPDEVGKPKDASWLDKELEHSLGQDEFGKSEEGPWPDES</sequence>
<feature type="compositionally biased region" description="Basic and acidic residues" evidence="1">
    <location>
        <begin position="318"/>
        <end position="334"/>
    </location>
</feature>
<protein>
    <submittedName>
        <fullName evidence="2">Uncharacterized protein</fullName>
    </submittedName>
</protein>
<dbReference type="EMBL" id="ACFW01000025">
    <property type="protein sequence ID" value="EER27245.1"/>
    <property type="molecule type" value="Genomic_DNA"/>
</dbReference>
<evidence type="ECO:0000256" key="1">
    <source>
        <dbReference type="SAM" id="MobiDB-lite"/>
    </source>
</evidence>
<feature type="compositionally biased region" description="Low complexity" evidence="1">
    <location>
        <begin position="1"/>
        <end position="14"/>
    </location>
</feature>
<dbReference type="RefSeq" id="XP_003069390.1">
    <property type="nucleotide sequence ID" value="XM_003069344.1"/>
</dbReference>
<organism evidence="2 3">
    <name type="scientific">Coccidioides posadasii (strain C735)</name>
    <name type="common">Valley fever fungus</name>
    <dbReference type="NCBI Taxonomy" id="222929"/>
    <lineage>
        <taxon>Eukaryota</taxon>
        <taxon>Fungi</taxon>
        <taxon>Dikarya</taxon>
        <taxon>Ascomycota</taxon>
        <taxon>Pezizomycotina</taxon>
        <taxon>Eurotiomycetes</taxon>
        <taxon>Eurotiomycetidae</taxon>
        <taxon>Onygenales</taxon>
        <taxon>Onygenaceae</taxon>
        <taxon>Coccidioides</taxon>
    </lineage>
</organism>
<feature type="region of interest" description="Disordered" evidence="1">
    <location>
        <begin position="780"/>
        <end position="800"/>
    </location>
</feature>
<feature type="compositionally biased region" description="Basic and acidic residues" evidence="1">
    <location>
        <begin position="229"/>
        <end position="239"/>
    </location>
</feature>
<dbReference type="HOGENOM" id="CLU_357520_0_0_1"/>
<accession>C5P745</accession>
<feature type="compositionally biased region" description="Pro residues" evidence="1">
    <location>
        <begin position="508"/>
        <end position="518"/>
    </location>
</feature>
<name>C5P745_COCP7</name>
<feature type="region of interest" description="Disordered" evidence="1">
    <location>
        <begin position="500"/>
        <end position="530"/>
    </location>
</feature>
<feature type="region of interest" description="Disordered" evidence="1">
    <location>
        <begin position="229"/>
        <end position="261"/>
    </location>
</feature>
<dbReference type="OrthoDB" id="5348779at2759"/>
<feature type="region of interest" description="Disordered" evidence="1">
    <location>
        <begin position="1"/>
        <end position="52"/>
    </location>
</feature>
<evidence type="ECO:0000313" key="2">
    <source>
        <dbReference type="EMBL" id="EER27245.1"/>
    </source>
</evidence>
<dbReference type="Proteomes" id="UP000009084">
    <property type="component" value="Unassembled WGS sequence"/>
</dbReference>